<accession>A0A8S0Q1U1</accession>
<dbReference type="EMBL" id="CACTIH010000556">
    <property type="protein sequence ID" value="CAA2961504.1"/>
    <property type="molecule type" value="Genomic_DNA"/>
</dbReference>
<sequence length="70" mass="8106">MLQDNGHQSTAIILWLRDQDWLKIVEVKQDELLKNRPKKDQAKLTGIAFGPAYKVLRKSWKVDISDSLKS</sequence>
<proteinExistence type="predicted"/>
<protein>
    <submittedName>
        <fullName evidence="1">Uncharacterized protein</fullName>
    </submittedName>
</protein>
<dbReference type="AlphaFoldDB" id="A0A8S0Q1U1"/>
<keyword evidence="2" id="KW-1185">Reference proteome</keyword>
<name>A0A8S0Q1U1_OLEEU</name>
<dbReference type="OrthoDB" id="206969at2759"/>
<dbReference type="Proteomes" id="UP000594638">
    <property type="component" value="Unassembled WGS sequence"/>
</dbReference>
<gene>
    <name evidence="1" type="ORF">OLEA9_A051252</name>
</gene>
<evidence type="ECO:0000313" key="1">
    <source>
        <dbReference type="EMBL" id="CAA2961504.1"/>
    </source>
</evidence>
<evidence type="ECO:0000313" key="2">
    <source>
        <dbReference type="Proteomes" id="UP000594638"/>
    </source>
</evidence>
<comment type="caution">
    <text evidence="1">The sequence shown here is derived from an EMBL/GenBank/DDBJ whole genome shotgun (WGS) entry which is preliminary data.</text>
</comment>
<dbReference type="Gramene" id="OE9A051252T1">
    <property type="protein sequence ID" value="OE9A051252C1"/>
    <property type="gene ID" value="OE9A051252"/>
</dbReference>
<organism evidence="1 2">
    <name type="scientific">Olea europaea subsp. europaea</name>
    <dbReference type="NCBI Taxonomy" id="158383"/>
    <lineage>
        <taxon>Eukaryota</taxon>
        <taxon>Viridiplantae</taxon>
        <taxon>Streptophyta</taxon>
        <taxon>Embryophyta</taxon>
        <taxon>Tracheophyta</taxon>
        <taxon>Spermatophyta</taxon>
        <taxon>Magnoliopsida</taxon>
        <taxon>eudicotyledons</taxon>
        <taxon>Gunneridae</taxon>
        <taxon>Pentapetalae</taxon>
        <taxon>asterids</taxon>
        <taxon>lamiids</taxon>
        <taxon>Lamiales</taxon>
        <taxon>Oleaceae</taxon>
        <taxon>Oleeae</taxon>
        <taxon>Olea</taxon>
    </lineage>
</organism>
<reference evidence="1 2" key="1">
    <citation type="submission" date="2019-12" db="EMBL/GenBank/DDBJ databases">
        <authorList>
            <person name="Alioto T."/>
            <person name="Alioto T."/>
            <person name="Gomez Garrido J."/>
        </authorList>
    </citation>
    <scope>NUCLEOTIDE SEQUENCE [LARGE SCALE GENOMIC DNA]</scope>
</reference>